<name>A0A3R7DWQ2_9EURY</name>
<sequence length="156" mass="15898">MKGEAFFSGNVDYTLMGLPEIDSAIFFGSITMVTWGIWVVLGNAASESIDPRTAAAISYLVAGPLALGFIIVSDASLAITVRGGLLAGTAGLFTGIGLISMYVGLSGGSTTIVSTLGAMYFVIAAIIGMVVLGDEVTITRLVGIAFAVIGVVLVTR</sequence>
<dbReference type="InterPro" id="IPR037185">
    <property type="entry name" value="EmrE-like"/>
</dbReference>
<comment type="caution">
    <text evidence="3">The sequence shown here is derived from an EMBL/GenBank/DDBJ whole genome shotgun (WGS) entry which is preliminary data.</text>
</comment>
<evidence type="ECO:0000259" key="2">
    <source>
        <dbReference type="Pfam" id="PF00892"/>
    </source>
</evidence>
<gene>
    <name evidence="3" type="ORF">ATJ93_4214</name>
</gene>
<dbReference type="InterPro" id="IPR000620">
    <property type="entry name" value="EamA_dom"/>
</dbReference>
<feature type="transmembrane region" description="Helical" evidence="1">
    <location>
        <begin position="138"/>
        <end position="155"/>
    </location>
</feature>
<keyword evidence="1" id="KW-0812">Transmembrane</keyword>
<dbReference type="SUPFAM" id="SSF103481">
    <property type="entry name" value="Multidrug resistance efflux transporter EmrE"/>
    <property type="match status" value="1"/>
</dbReference>
<evidence type="ECO:0000313" key="4">
    <source>
        <dbReference type="Proteomes" id="UP000283805"/>
    </source>
</evidence>
<keyword evidence="4" id="KW-1185">Reference proteome</keyword>
<feature type="transmembrane region" description="Helical" evidence="1">
    <location>
        <begin position="85"/>
        <end position="105"/>
    </location>
</feature>
<dbReference type="AlphaFoldDB" id="A0A3R7DWQ2"/>
<dbReference type="EMBL" id="RAPO01000005">
    <property type="protein sequence ID" value="RKD88560.1"/>
    <property type="molecule type" value="Genomic_DNA"/>
</dbReference>
<evidence type="ECO:0000313" key="3">
    <source>
        <dbReference type="EMBL" id="RKD88560.1"/>
    </source>
</evidence>
<proteinExistence type="predicted"/>
<feature type="transmembrane region" description="Helical" evidence="1">
    <location>
        <begin position="112"/>
        <end position="132"/>
    </location>
</feature>
<reference evidence="3 4" key="1">
    <citation type="submission" date="2018-09" db="EMBL/GenBank/DDBJ databases">
        <title>Genomic Encyclopedia of Archaeal and Bacterial Type Strains, Phase II (KMG-II): from individual species to whole genera.</title>
        <authorList>
            <person name="Goeker M."/>
        </authorList>
    </citation>
    <scope>NUCLEOTIDE SEQUENCE [LARGE SCALE GENOMIC DNA]</scope>
    <source>
        <strain evidence="3 4">DSM 13151</strain>
    </source>
</reference>
<feature type="transmembrane region" description="Helical" evidence="1">
    <location>
        <begin position="57"/>
        <end position="79"/>
    </location>
</feature>
<keyword evidence="1" id="KW-0472">Membrane</keyword>
<dbReference type="Proteomes" id="UP000283805">
    <property type="component" value="Unassembled WGS sequence"/>
</dbReference>
<accession>A0A3R7DWQ2</accession>
<feature type="transmembrane region" description="Helical" evidence="1">
    <location>
        <begin position="24"/>
        <end position="45"/>
    </location>
</feature>
<evidence type="ECO:0000256" key="1">
    <source>
        <dbReference type="SAM" id="Phobius"/>
    </source>
</evidence>
<dbReference type="GO" id="GO:0016020">
    <property type="term" value="C:membrane"/>
    <property type="evidence" value="ECO:0007669"/>
    <property type="project" value="InterPro"/>
</dbReference>
<dbReference type="Pfam" id="PF00892">
    <property type="entry name" value="EamA"/>
    <property type="match status" value="1"/>
</dbReference>
<organism evidence="3 4">
    <name type="scientific">Halopiger aswanensis</name>
    <dbReference type="NCBI Taxonomy" id="148449"/>
    <lineage>
        <taxon>Archaea</taxon>
        <taxon>Methanobacteriati</taxon>
        <taxon>Methanobacteriota</taxon>
        <taxon>Stenosarchaea group</taxon>
        <taxon>Halobacteria</taxon>
        <taxon>Halobacteriales</taxon>
        <taxon>Natrialbaceae</taxon>
        <taxon>Halopiger</taxon>
    </lineage>
</organism>
<keyword evidence="1" id="KW-1133">Transmembrane helix</keyword>
<protein>
    <submittedName>
        <fullName evidence="3">Putative membrane protein</fullName>
    </submittedName>
</protein>
<feature type="domain" description="EamA" evidence="2">
    <location>
        <begin position="23"/>
        <end position="155"/>
    </location>
</feature>